<comment type="caution">
    <text evidence="2">The sequence shown here is derived from an EMBL/GenBank/DDBJ whole genome shotgun (WGS) entry which is preliminary data.</text>
</comment>
<dbReference type="Gene3D" id="3.60.15.10">
    <property type="entry name" value="Ribonuclease Z/Hydroxyacylglutathione hydrolase-like"/>
    <property type="match status" value="1"/>
</dbReference>
<evidence type="ECO:0000259" key="1">
    <source>
        <dbReference type="SMART" id="SM00849"/>
    </source>
</evidence>
<dbReference type="GO" id="GO:0016787">
    <property type="term" value="F:hydrolase activity"/>
    <property type="evidence" value="ECO:0007669"/>
    <property type="project" value="UniProtKB-KW"/>
</dbReference>
<organism evidence="2 3">
    <name type="scientific">Alteribacter lacisalsi</name>
    <dbReference type="NCBI Taxonomy" id="2045244"/>
    <lineage>
        <taxon>Bacteria</taxon>
        <taxon>Bacillati</taxon>
        <taxon>Bacillota</taxon>
        <taxon>Bacilli</taxon>
        <taxon>Bacillales</taxon>
        <taxon>Bacillaceae</taxon>
        <taxon>Alteribacter</taxon>
    </lineage>
</organism>
<dbReference type="SMART" id="SM00849">
    <property type="entry name" value="Lactamase_B"/>
    <property type="match status" value="1"/>
</dbReference>
<dbReference type="Pfam" id="PF00753">
    <property type="entry name" value="Lactamase_B"/>
    <property type="match status" value="1"/>
</dbReference>
<keyword evidence="3" id="KW-1185">Reference proteome</keyword>
<proteinExistence type="predicted"/>
<gene>
    <name evidence="2" type="ORF">CR205_07150</name>
</gene>
<protein>
    <submittedName>
        <fullName evidence="2">MBL fold metallo-hydrolase</fullName>
    </submittedName>
</protein>
<dbReference type="AlphaFoldDB" id="A0A2W0HD92"/>
<dbReference type="OrthoDB" id="9761531at2"/>
<evidence type="ECO:0000313" key="3">
    <source>
        <dbReference type="Proteomes" id="UP000248066"/>
    </source>
</evidence>
<dbReference type="EMBL" id="PDOF01000001">
    <property type="protein sequence ID" value="PYZ99177.1"/>
    <property type="molecule type" value="Genomic_DNA"/>
</dbReference>
<dbReference type="InterPro" id="IPR036866">
    <property type="entry name" value="RibonucZ/Hydroxyglut_hydro"/>
</dbReference>
<dbReference type="PANTHER" id="PTHR42951:SF22">
    <property type="entry name" value="METALLO BETA-LACTAMASE SUPERFAMILY LIPOPROTEIN"/>
    <property type="match status" value="1"/>
</dbReference>
<dbReference type="InterPro" id="IPR001279">
    <property type="entry name" value="Metallo-B-lactamas"/>
</dbReference>
<keyword evidence="2" id="KW-0378">Hydrolase</keyword>
<sequence>MAERTGSYVLDEEELTLIETGPAISIPHIIEGLNKLGKSPEDVKHIIVTHIHLDHAGGTGLLLEKCHKAMVYVHEKGARHLIDPSRLIKGAKMVYGDKFDALFHPVLPVSKNNVTIVREGDTLSLGACNLRFYDTPGHASHHIGIYDEKTDTFFSGDTIGVRYPSLERKGLSLILPSTSPNQFDPDKMRQSAEKIKSLTPARIAMGHYGTTDNPDHVFKQLDYWLEVFLDTGKMHFENGESDKVLKKSLLKEIKNYAEKYTELTPEDIQLIGLDLSISSMGIMDYLKRKHR</sequence>
<accession>A0A2W0HD92</accession>
<dbReference type="PANTHER" id="PTHR42951">
    <property type="entry name" value="METALLO-BETA-LACTAMASE DOMAIN-CONTAINING"/>
    <property type="match status" value="1"/>
</dbReference>
<dbReference type="Proteomes" id="UP000248066">
    <property type="component" value="Unassembled WGS sequence"/>
</dbReference>
<reference evidence="2 3" key="1">
    <citation type="submission" date="2017-10" db="EMBL/GenBank/DDBJ databases">
        <title>Bacillus sp. nov., a halophilic bacterium isolated from a Yangshapao Lake.</title>
        <authorList>
            <person name="Wang H."/>
        </authorList>
    </citation>
    <scope>NUCLEOTIDE SEQUENCE [LARGE SCALE GENOMIC DNA]</scope>
    <source>
        <strain evidence="2 3">YSP-3</strain>
    </source>
</reference>
<evidence type="ECO:0000313" key="2">
    <source>
        <dbReference type="EMBL" id="PYZ99177.1"/>
    </source>
</evidence>
<dbReference type="CDD" id="cd07726">
    <property type="entry name" value="ST1585-like_MBL-fold"/>
    <property type="match status" value="1"/>
</dbReference>
<dbReference type="SUPFAM" id="SSF56281">
    <property type="entry name" value="Metallo-hydrolase/oxidoreductase"/>
    <property type="match status" value="1"/>
</dbReference>
<name>A0A2W0HD92_9BACI</name>
<feature type="domain" description="Metallo-beta-lactamase" evidence="1">
    <location>
        <begin position="4"/>
        <end position="207"/>
    </location>
</feature>
<dbReference type="InterPro" id="IPR037482">
    <property type="entry name" value="ST1585_MBL-fold"/>
</dbReference>
<dbReference type="InterPro" id="IPR050855">
    <property type="entry name" value="NDM-1-like"/>
</dbReference>